<protein>
    <recommendedName>
        <fullName evidence="2">Glycoside-hydrolase family GH114 TIM-barrel domain-containing protein</fullName>
    </recommendedName>
</protein>
<feature type="signal peptide" evidence="1">
    <location>
        <begin position="1"/>
        <end position="24"/>
    </location>
</feature>
<feature type="domain" description="Glycoside-hydrolase family GH114 TIM-barrel" evidence="2">
    <location>
        <begin position="39"/>
        <end position="204"/>
    </location>
</feature>
<gene>
    <name evidence="3" type="ORF">AAF712_003338</name>
</gene>
<accession>A0ABR3A829</accession>
<dbReference type="PANTHER" id="PTHR35273:SF2">
    <property type="entry name" value="ALPHA-GALACTOSIDASE"/>
    <property type="match status" value="1"/>
</dbReference>
<proteinExistence type="predicted"/>
<sequence length="207" mass="21876">MAMLSSAILLLALSLFVPATPTSAATTKRAVTPLPANGKFDYQIGGVYTPASDVAVVTRDRTASPVSGKYNICYVNAFQTQPGEQVFLANTSPDLRPFPLSQALRTTLFSSVAPTVTTSPTPTGTDEFLLDTSTDAKRQAIATIVNGWMSDCASKGFNAIEADNLDTFTRSANLLTKANNLAYAKLLADHAHSLNLAFGQKNAGRVG</sequence>
<name>A0ABR3A829_9AGAR</name>
<feature type="chain" id="PRO_5045083770" description="Glycoside-hydrolase family GH114 TIM-barrel domain-containing protein" evidence="1">
    <location>
        <begin position="25"/>
        <end position="207"/>
    </location>
</feature>
<evidence type="ECO:0000313" key="4">
    <source>
        <dbReference type="Proteomes" id="UP001437256"/>
    </source>
</evidence>
<dbReference type="InterPro" id="IPR004352">
    <property type="entry name" value="GH114_TIM-barrel"/>
</dbReference>
<reference evidence="3 4" key="1">
    <citation type="submission" date="2024-05" db="EMBL/GenBank/DDBJ databases">
        <title>A draft genome resource for the thread blight pathogen Marasmius tenuissimus strain MS-2.</title>
        <authorList>
            <person name="Yulfo-Soto G.E."/>
            <person name="Baruah I.K."/>
            <person name="Amoako-Attah I."/>
            <person name="Bukari Y."/>
            <person name="Meinhardt L.W."/>
            <person name="Bailey B.A."/>
            <person name="Cohen S.P."/>
        </authorList>
    </citation>
    <scope>NUCLEOTIDE SEQUENCE [LARGE SCALE GENOMIC DNA]</scope>
    <source>
        <strain evidence="3 4">MS-2</strain>
    </source>
</reference>
<organism evidence="3 4">
    <name type="scientific">Marasmius tenuissimus</name>
    <dbReference type="NCBI Taxonomy" id="585030"/>
    <lineage>
        <taxon>Eukaryota</taxon>
        <taxon>Fungi</taxon>
        <taxon>Dikarya</taxon>
        <taxon>Basidiomycota</taxon>
        <taxon>Agaricomycotina</taxon>
        <taxon>Agaricomycetes</taxon>
        <taxon>Agaricomycetidae</taxon>
        <taxon>Agaricales</taxon>
        <taxon>Marasmiineae</taxon>
        <taxon>Marasmiaceae</taxon>
        <taxon>Marasmius</taxon>
    </lineage>
</organism>
<dbReference type="Pfam" id="PF03537">
    <property type="entry name" value="Glyco_hydro_114"/>
    <property type="match status" value="1"/>
</dbReference>
<evidence type="ECO:0000313" key="3">
    <source>
        <dbReference type="EMBL" id="KAL0069680.1"/>
    </source>
</evidence>
<dbReference type="Proteomes" id="UP001437256">
    <property type="component" value="Unassembled WGS sequence"/>
</dbReference>
<keyword evidence="4" id="KW-1185">Reference proteome</keyword>
<keyword evidence="1" id="KW-0732">Signal</keyword>
<evidence type="ECO:0000256" key="1">
    <source>
        <dbReference type="SAM" id="SignalP"/>
    </source>
</evidence>
<comment type="caution">
    <text evidence="3">The sequence shown here is derived from an EMBL/GenBank/DDBJ whole genome shotgun (WGS) entry which is preliminary data.</text>
</comment>
<dbReference type="PANTHER" id="PTHR35273">
    <property type="entry name" value="ALPHA-1,4 POLYGALACTOSAMINIDASE, PUTATIVE (AFU_ORTHOLOGUE AFUA_3G07890)-RELATED"/>
    <property type="match status" value="1"/>
</dbReference>
<dbReference type="EMBL" id="JBBXMP010000011">
    <property type="protein sequence ID" value="KAL0069680.1"/>
    <property type="molecule type" value="Genomic_DNA"/>
</dbReference>
<evidence type="ECO:0000259" key="2">
    <source>
        <dbReference type="Pfam" id="PF03537"/>
    </source>
</evidence>